<reference evidence="1" key="1">
    <citation type="submission" date="2022-11" db="EMBL/GenBank/DDBJ databases">
        <title>Centuries of genome instability and evolution in soft-shell clam transmissible cancer (bioRxiv).</title>
        <authorList>
            <person name="Hart S.F.M."/>
            <person name="Yonemitsu M.A."/>
            <person name="Giersch R.M."/>
            <person name="Beal B.F."/>
            <person name="Arriagada G."/>
            <person name="Davis B.W."/>
            <person name="Ostrander E.A."/>
            <person name="Goff S.P."/>
            <person name="Metzger M.J."/>
        </authorList>
    </citation>
    <scope>NUCLEOTIDE SEQUENCE</scope>
    <source>
        <strain evidence="1">MELC-2E11</strain>
        <tissue evidence="1">Siphon/mantle</tissue>
    </source>
</reference>
<evidence type="ECO:0000313" key="1">
    <source>
        <dbReference type="EMBL" id="WAR09290.1"/>
    </source>
</evidence>
<gene>
    <name evidence="1" type="ORF">MAR_019248</name>
</gene>
<name>A0ABY7EH16_MYAAR</name>
<organism evidence="1 2">
    <name type="scientific">Mya arenaria</name>
    <name type="common">Soft-shell clam</name>
    <dbReference type="NCBI Taxonomy" id="6604"/>
    <lineage>
        <taxon>Eukaryota</taxon>
        <taxon>Metazoa</taxon>
        <taxon>Spiralia</taxon>
        <taxon>Lophotrochozoa</taxon>
        <taxon>Mollusca</taxon>
        <taxon>Bivalvia</taxon>
        <taxon>Autobranchia</taxon>
        <taxon>Heteroconchia</taxon>
        <taxon>Euheterodonta</taxon>
        <taxon>Imparidentia</taxon>
        <taxon>Neoheterodontei</taxon>
        <taxon>Myida</taxon>
        <taxon>Myoidea</taxon>
        <taxon>Myidae</taxon>
        <taxon>Mya</taxon>
    </lineage>
</organism>
<sequence>MHSVLQEEQRMLLSYIGCIRLDGCDVITINVKSIDTRDDERLTNADQVKYSMKKESLDLFNSSLVKWT</sequence>
<dbReference type="Proteomes" id="UP001164746">
    <property type="component" value="Chromosome 6"/>
</dbReference>
<proteinExistence type="predicted"/>
<keyword evidence="2" id="KW-1185">Reference proteome</keyword>
<accession>A0ABY7EH16</accession>
<dbReference type="EMBL" id="CP111017">
    <property type="protein sequence ID" value="WAR09290.1"/>
    <property type="molecule type" value="Genomic_DNA"/>
</dbReference>
<protein>
    <submittedName>
        <fullName evidence="1">Uncharacterized protein</fullName>
    </submittedName>
</protein>
<evidence type="ECO:0000313" key="2">
    <source>
        <dbReference type="Proteomes" id="UP001164746"/>
    </source>
</evidence>